<accession>A0ACC3TD14</accession>
<gene>
    <name evidence="1" type="ORF">V1525DRAFT_393908</name>
</gene>
<organism evidence="1 2">
    <name type="scientific">Lipomyces kononenkoae</name>
    <name type="common">Yeast</name>
    <dbReference type="NCBI Taxonomy" id="34357"/>
    <lineage>
        <taxon>Eukaryota</taxon>
        <taxon>Fungi</taxon>
        <taxon>Dikarya</taxon>
        <taxon>Ascomycota</taxon>
        <taxon>Saccharomycotina</taxon>
        <taxon>Lipomycetes</taxon>
        <taxon>Lipomycetales</taxon>
        <taxon>Lipomycetaceae</taxon>
        <taxon>Lipomyces</taxon>
    </lineage>
</organism>
<evidence type="ECO:0000313" key="1">
    <source>
        <dbReference type="EMBL" id="KAK9240787.1"/>
    </source>
</evidence>
<dbReference type="EMBL" id="MU971337">
    <property type="protein sequence ID" value="KAK9240787.1"/>
    <property type="molecule type" value="Genomic_DNA"/>
</dbReference>
<dbReference type="Proteomes" id="UP001433508">
    <property type="component" value="Unassembled WGS sequence"/>
</dbReference>
<comment type="caution">
    <text evidence="1">The sequence shown here is derived from an EMBL/GenBank/DDBJ whole genome shotgun (WGS) entry which is preliminary data.</text>
</comment>
<sequence length="1371" mass="151901">MATLQQRPGKSAPLLIQQAMHYLPGSASIALPVPQFPSSNSGSSALIVPYRSTSEFRNQESDSHKKIKTMHIPLSSHVHHFISDCISSKLDGDIGGPGEAAKEEVTDGDDSVEIRLICAICRYHWVIKVDKSNAGECGSTPMSIHHFIPTEPSPQDRQKNEANSAGAEAIGVSEDFSLTCAICATVVSISVHGPRLTEDITSTFKQEVIEKRIENFQKTRNEALTGEDQVELSPLAIPTRQQSYHTLFRILSDPLSSESGVEPRTIRLDNISVNTKIDPSILKYFFFRRDEEAGVWRPPMANEGTNESRNIKRLLENAEMEIAIIAWQDSNNTANPYQISTDSELATIRNILRCSGYPTTMRKLGYEDPTTPVSLRCASLGALPDFSDALLLQTFDRQNACDPANAAYYLECLREISTARESEELQIRVVEMQSLGALTRDDLKNAYAEFGIDDPDSFNDDSIIVGVYKTRLQDAPARASKLKSALQVIADARNSAEIRAYLQADSLNEDQSYATLEVSKDADDDMIINSYETKKGTPLKQDLMNSALAVLAKTRRSPRLLSYVESIGLSGPVPEINAAFSTLGVQSSMEDSHIVTVYEIRVSDNPDEITSMRNALRSIAQARKSPMLKHFLSTGIVDLAIEPEASETEPVGLRNIGNTCYLNSLLQFYFTVKPLREMILSFDDSQKEDVTEAIRRGKRIGGRKVTEWEVNRAQDFVHELCGLFHDLITSTESSVAPKHQLAYLTLVSSKDALQDVEPEQSIDVTMADADTKQLVQFPLTQEEADATEITDKKPSSPDVVQILSGEVAVADDDVVMQDKENVSPCKSSDDNILPPSATERRVLGDITIVNADNIDRSLGSTELVDQTVSAGKPTQTESDAEIKTDEVSEEVKKPLLLLPAPESTPSSTLPPAVPPRGDYMNLGMQQDVTECIDNVLFQIEAAVKAQYTDVDGEQIDLVKDLFYGKTKQTLEIGDTAPTAANGASSLGSGPVLVRTKEERFSHIIVDVAAGPRDLYDALGACFDVETVKLDGHPARRYVTLTQLPPILQIQVQRVQYDREQGRAFKSNAPLKFDTTIYLDRYMDSLPTDQLSGADLKRRREEVWAWKEELQLLEKRKQNLATILDKRNGLTTLQTLKTTSDWLLQVRSAVSGISTAVDLSTSSSLLHEKSLLERQDGIGDGAVDKDGSALLADIISEIQSEMKTLDDSIPELDIKIKDLRAKINSQYADLKTLGYRAHSVFIHRGQATFGHYWIYIYDFAAKKFRKYNDERVTDVSEDEVLPFANDEFAQIGMTNFDNSAATPYFLVFVRENLTDTLLEAVKRILPKRPLAEEGEEESSEQLQELEKTMEVENGEEVTEPLSNSQSADFVAS</sequence>
<proteinExistence type="predicted"/>
<keyword evidence="2" id="KW-1185">Reference proteome</keyword>
<name>A0ACC3TD14_LIPKO</name>
<protein>
    <submittedName>
        <fullName evidence="1">Uncharacterized protein</fullName>
    </submittedName>
</protein>
<reference evidence="2" key="1">
    <citation type="journal article" date="2024" name="Front. Bioeng. Biotechnol.">
        <title>Genome-scale model development and genomic sequencing of the oleaginous clade Lipomyces.</title>
        <authorList>
            <person name="Czajka J.J."/>
            <person name="Han Y."/>
            <person name="Kim J."/>
            <person name="Mondo S.J."/>
            <person name="Hofstad B.A."/>
            <person name="Robles A."/>
            <person name="Haridas S."/>
            <person name="Riley R."/>
            <person name="LaButti K."/>
            <person name="Pangilinan J."/>
            <person name="Andreopoulos W."/>
            <person name="Lipzen A."/>
            <person name="Yan J."/>
            <person name="Wang M."/>
            <person name="Ng V."/>
            <person name="Grigoriev I.V."/>
            <person name="Spatafora J.W."/>
            <person name="Magnuson J.K."/>
            <person name="Baker S.E."/>
            <person name="Pomraning K.R."/>
        </authorList>
    </citation>
    <scope>NUCLEOTIDE SEQUENCE [LARGE SCALE GENOMIC DNA]</scope>
    <source>
        <strain evidence="2">CBS 7786</strain>
    </source>
</reference>
<evidence type="ECO:0000313" key="2">
    <source>
        <dbReference type="Proteomes" id="UP001433508"/>
    </source>
</evidence>